<dbReference type="Proteomes" id="UP000249616">
    <property type="component" value="Chromosome"/>
</dbReference>
<dbReference type="EMBL" id="CP030073">
    <property type="protein sequence ID" value="AWW41705.1"/>
    <property type="molecule type" value="Genomic_DNA"/>
</dbReference>
<accession>A0A2Z4J9A2</accession>
<keyword evidence="2" id="KW-1185">Reference proteome</keyword>
<evidence type="ECO:0000313" key="2">
    <source>
        <dbReference type="Proteomes" id="UP000249616"/>
    </source>
</evidence>
<reference evidence="1 2" key="1">
    <citation type="journal article" date="2019" name="Int. J. Syst. Evol. Microbiol.">
        <title>Streptomyces cadmiisoli sp. nov., a novel actinomycete isolated from cadmium-contaminated soil.</title>
        <authorList>
            <person name="Li K."/>
            <person name="Tang X."/>
            <person name="Zhao J."/>
            <person name="Guo Y."/>
            <person name="Tang Y."/>
            <person name="Gao J."/>
        </authorList>
    </citation>
    <scope>NUCLEOTIDE SEQUENCE [LARGE SCALE GENOMIC DNA]</scope>
    <source>
        <strain evidence="1 2">ZFG47</strain>
    </source>
</reference>
<evidence type="ECO:0000313" key="1">
    <source>
        <dbReference type="EMBL" id="AWW41705.1"/>
    </source>
</evidence>
<sequence length="244" mass="23964">MPLGAVGRGAGLADLGGGGEQVGIDLEEVDQGALGAGELGQSVGDGRFHLAGVLRSLVVVQLPNAEGGEPGEIEGAQVAGGEFGAQADEGGQFGGGLELPLLVVLAVPGEVEQGVAGAAPDRERLVPGVGGGLLGGEDGGGQAQEQAAAPPIRVVQMGVVELLDEFGAVASEVAPVVLVDEARGGDAGPGGQRPDLLQLFGVEGAVDGQELVVLVLAHGQELVVLVLAHGQEPYSRTGVCGMGS</sequence>
<dbReference type="AlphaFoldDB" id="A0A2Z4J9A2"/>
<name>A0A2Z4J9A2_9ACTN</name>
<organism evidence="1 2">
    <name type="scientific">Streptomyces cadmiisoli</name>
    <dbReference type="NCBI Taxonomy" id="2184053"/>
    <lineage>
        <taxon>Bacteria</taxon>
        <taxon>Bacillati</taxon>
        <taxon>Actinomycetota</taxon>
        <taxon>Actinomycetes</taxon>
        <taxon>Kitasatosporales</taxon>
        <taxon>Streptomycetaceae</taxon>
        <taxon>Streptomyces</taxon>
        <taxon>Streptomyces aurantiacus group</taxon>
    </lineage>
</organism>
<gene>
    <name evidence="1" type="ORF">DN051_37875</name>
</gene>
<proteinExistence type="predicted"/>
<protein>
    <submittedName>
        <fullName evidence="1">Uncharacterized protein</fullName>
    </submittedName>
</protein>
<dbReference type="KEGG" id="scad:DN051_37875"/>